<comment type="caution">
    <text evidence="1">The sequence shown here is derived from an EMBL/GenBank/DDBJ whole genome shotgun (WGS) entry which is preliminary data.</text>
</comment>
<keyword evidence="2" id="KW-1185">Reference proteome</keyword>
<evidence type="ECO:0000313" key="1">
    <source>
        <dbReference type="EMBL" id="TXD91021.1"/>
    </source>
</evidence>
<dbReference type="OrthoDB" id="9783459at2"/>
<dbReference type="AlphaFoldDB" id="A0A5C6ZNU5"/>
<evidence type="ECO:0000313" key="2">
    <source>
        <dbReference type="Proteomes" id="UP000321578"/>
    </source>
</evidence>
<name>A0A5C6ZNU5_9FLAO</name>
<reference evidence="1 2" key="1">
    <citation type="submission" date="2019-08" db="EMBL/GenBank/DDBJ databases">
        <title>Genomes of Subsaximicrobium wynnwilliamsii strains.</title>
        <authorList>
            <person name="Bowman J.P."/>
        </authorList>
    </citation>
    <scope>NUCLEOTIDE SEQUENCE [LARGE SCALE GENOMIC DNA]</scope>
    <source>
        <strain evidence="1 2">2-80-2</strain>
    </source>
</reference>
<dbReference type="EMBL" id="VORO01000001">
    <property type="protein sequence ID" value="TXD91021.1"/>
    <property type="molecule type" value="Genomic_DNA"/>
</dbReference>
<gene>
    <name evidence="1" type="ORF">ESY86_00015</name>
</gene>
<sequence length="63" mass="6739">MKSSLKSPLTSVVHVDDFVIGGPEEGEKGRSKGRQKLIVLAIEVLENGVGRAYAELIENSSAK</sequence>
<protein>
    <submittedName>
        <fullName evidence="1">Transposase</fullName>
    </submittedName>
</protein>
<organism evidence="1 2">
    <name type="scientific">Subsaximicrobium wynnwilliamsii</name>
    <dbReference type="NCBI Taxonomy" id="291179"/>
    <lineage>
        <taxon>Bacteria</taxon>
        <taxon>Pseudomonadati</taxon>
        <taxon>Bacteroidota</taxon>
        <taxon>Flavobacteriia</taxon>
        <taxon>Flavobacteriales</taxon>
        <taxon>Flavobacteriaceae</taxon>
        <taxon>Subsaximicrobium</taxon>
    </lineage>
</organism>
<accession>A0A5C6ZNU5</accession>
<dbReference type="Proteomes" id="UP000321578">
    <property type="component" value="Unassembled WGS sequence"/>
</dbReference>
<proteinExistence type="predicted"/>